<dbReference type="HOGENOM" id="CLU_072542_0_0_7"/>
<proteinExistence type="predicted"/>
<dbReference type="InterPro" id="IPR052736">
    <property type="entry name" value="Stf3_sulfotransferase"/>
</dbReference>
<dbReference type="SUPFAM" id="SSF52540">
    <property type="entry name" value="P-loop containing nucleoside triphosphate hydrolases"/>
    <property type="match status" value="1"/>
</dbReference>
<dbReference type="Gene3D" id="3.40.50.300">
    <property type="entry name" value="P-loop containing nucleotide triphosphate hydrolases"/>
    <property type="match status" value="1"/>
</dbReference>
<evidence type="ECO:0000313" key="2">
    <source>
        <dbReference type="Proteomes" id="UP000019141"/>
    </source>
</evidence>
<gene>
    <name evidence="1" type="ORF">ETSY1_07350</name>
</gene>
<sequence length="328" mass="38599">MNYRRLKRPAAVGRYARSIIENFNHMFSFLDANVQRRLVENRSEVQPVFVVGLPRSGTTLLYQLLLNHFDWIYLSRSMDFLYRLPVTTYKMQQMLLPEPKGFEYRSEYGTFDFHDLLAKPWSPSEGHPVWQRWFSEKPTHYHEGDLSPAAIDEMRSMIAGFVAVSGKPFLNKNPRHSMRLQLLSNAFPKALFVVLKRESLYVAQSLYVARIRERPRPNPNDDWWGTRPKEYMQLKDADPMTQAVGQTKAIERELSAQLQDFSSRYIEVDYQEMCQNPAQILNDVQATCLELNIPLRRKRHDDPMTFPLKDERKGVSEAEFDQLKKCWK</sequence>
<dbReference type="Proteomes" id="UP000019141">
    <property type="component" value="Unassembled WGS sequence"/>
</dbReference>
<dbReference type="Pfam" id="PF13469">
    <property type="entry name" value="Sulfotransfer_3"/>
    <property type="match status" value="1"/>
</dbReference>
<dbReference type="PANTHER" id="PTHR36451">
    <property type="entry name" value="PAPS-DEPENDENT SULFOTRANSFERASE STF3"/>
    <property type="match status" value="1"/>
</dbReference>
<keyword evidence="2" id="KW-1185">Reference proteome</keyword>
<reference evidence="1 2" key="1">
    <citation type="journal article" date="2014" name="Nature">
        <title>An environmental bacterial taxon with a large and distinct metabolic repertoire.</title>
        <authorList>
            <person name="Wilson M.C."/>
            <person name="Mori T."/>
            <person name="Ruckert C."/>
            <person name="Uria A.R."/>
            <person name="Helf M.J."/>
            <person name="Takada K."/>
            <person name="Gernert C."/>
            <person name="Steffens U.A."/>
            <person name="Heycke N."/>
            <person name="Schmitt S."/>
            <person name="Rinke C."/>
            <person name="Helfrich E.J."/>
            <person name="Brachmann A.O."/>
            <person name="Gurgui C."/>
            <person name="Wakimoto T."/>
            <person name="Kracht M."/>
            <person name="Crusemann M."/>
            <person name="Hentschel U."/>
            <person name="Abe I."/>
            <person name="Matsunaga S."/>
            <person name="Kalinowski J."/>
            <person name="Takeyama H."/>
            <person name="Piel J."/>
        </authorList>
    </citation>
    <scope>NUCLEOTIDE SEQUENCE [LARGE SCALE GENOMIC DNA]</scope>
    <source>
        <strain evidence="2">TSY1</strain>
    </source>
</reference>
<dbReference type="AlphaFoldDB" id="W4LU00"/>
<dbReference type="InterPro" id="IPR027417">
    <property type="entry name" value="P-loop_NTPase"/>
</dbReference>
<dbReference type="PANTHER" id="PTHR36451:SF1">
    <property type="entry name" value="OMEGA-HYDROXY-BETA-DIHYDROMENAQUINONE-9 SULFOTRANSFERASE STF3"/>
    <property type="match status" value="1"/>
</dbReference>
<comment type="caution">
    <text evidence="1">The sequence shown here is derived from an EMBL/GenBank/DDBJ whole genome shotgun (WGS) entry which is preliminary data.</text>
</comment>
<organism evidence="1 2">
    <name type="scientific">Entotheonella factor</name>
    <dbReference type="NCBI Taxonomy" id="1429438"/>
    <lineage>
        <taxon>Bacteria</taxon>
        <taxon>Pseudomonadati</taxon>
        <taxon>Nitrospinota/Tectimicrobiota group</taxon>
        <taxon>Candidatus Tectimicrobiota</taxon>
        <taxon>Candidatus Entotheonellia</taxon>
        <taxon>Candidatus Entotheonellales</taxon>
        <taxon>Candidatus Entotheonellaceae</taxon>
        <taxon>Candidatus Entotheonella</taxon>
    </lineage>
</organism>
<evidence type="ECO:0000313" key="1">
    <source>
        <dbReference type="EMBL" id="ETX01463.1"/>
    </source>
</evidence>
<protein>
    <recommendedName>
        <fullName evidence="3">Sulfotransferase</fullName>
    </recommendedName>
</protein>
<evidence type="ECO:0008006" key="3">
    <source>
        <dbReference type="Google" id="ProtNLM"/>
    </source>
</evidence>
<dbReference type="EMBL" id="AZHW01000231">
    <property type="protein sequence ID" value="ETX01463.1"/>
    <property type="molecule type" value="Genomic_DNA"/>
</dbReference>
<dbReference type="PATRIC" id="fig|1429438.4.peg.1582"/>
<name>W4LU00_ENTF1</name>
<accession>W4LU00</accession>